<feature type="compositionally biased region" description="Polar residues" evidence="1">
    <location>
        <begin position="16"/>
        <end position="29"/>
    </location>
</feature>
<proteinExistence type="predicted"/>
<reference evidence="2 3" key="1">
    <citation type="journal article" date="2025" name="Microbiol. Resour. Announc.">
        <title>Draft genome sequences for Neonectria magnoliae and Neonectria punicea, canker pathogens of Liriodendron tulipifera and Acer saccharum in West Virginia.</title>
        <authorList>
            <person name="Petronek H.M."/>
            <person name="Kasson M.T."/>
            <person name="Metheny A.M."/>
            <person name="Stauder C.M."/>
            <person name="Lovett B."/>
            <person name="Lynch S.C."/>
            <person name="Garnas J.R."/>
            <person name="Kasson L.R."/>
            <person name="Stajich J.E."/>
        </authorList>
    </citation>
    <scope>NUCLEOTIDE SEQUENCE [LARGE SCALE GENOMIC DNA]</scope>
    <source>
        <strain evidence="2 3">NRRL 64653</strain>
    </source>
</reference>
<feature type="compositionally biased region" description="Polar residues" evidence="1">
    <location>
        <begin position="46"/>
        <end position="60"/>
    </location>
</feature>
<evidence type="ECO:0000256" key="1">
    <source>
        <dbReference type="SAM" id="MobiDB-lite"/>
    </source>
</evidence>
<accession>A0ABR1H440</accession>
<feature type="compositionally biased region" description="Low complexity" evidence="1">
    <location>
        <begin position="35"/>
        <end position="45"/>
    </location>
</feature>
<evidence type="ECO:0000313" key="2">
    <source>
        <dbReference type="EMBL" id="KAK7415875.1"/>
    </source>
</evidence>
<protein>
    <submittedName>
        <fullName evidence="2">Uncharacterized protein</fullName>
    </submittedName>
</protein>
<sequence>MNGMMNGVKRVCTLTFRQATEPSGSSPTPTDRRSSWCSSTSPGTSNTSVNATNNINTRRSSWPLPNYIPELDTPRSSPSPSPLDAWLATTDRLERIRVGGSPVDTRVLGLGALDTLLARLPGVRRDGAAAQVALVFDDARGTFSGWRPKVASWPCTEGSSVWEQALGAL</sequence>
<comment type="caution">
    <text evidence="2">The sequence shown here is derived from an EMBL/GenBank/DDBJ whole genome shotgun (WGS) entry which is preliminary data.</text>
</comment>
<dbReference type="Proteomes" id="UP001498476">
    <property type="component" value="Unassembled WGS sequence"/>
</dbReference>
<feature type="region of interest" description="Disordered" evidence="1">
    <location>
        <begin position="16"/>
        <end position="83"/>
    </location>
</feature>
<evidence type="ECO:0000313" key="3">
    <source>
        <dbReference type="Proteomes" id="UP001498476"/>
    </source>
</evidence>
<keyword evidence="3" id="KW-1185">Reference proteome</keyword>
<organism evidence="2 3">
    <name type="scientific">Neonectria punicea</name>
    <dbReference type="NCBI Taxonomy" id="979145"/>
    <lineage>
        <taxon>Eukaryota</taxon>
        <taxon>Fungi</taxon>
        <taxon>Dikarya</taxon>
        <taxon>Ascomycota</taxon>
        <taxon>Pezizomycotina</taxon>
        <taxon>Sordariomycetes</taxon>
        <taxon>Hypocreomycetidae</taxon>
        <taxon>Hypocreales</taxon>
        <taxon>Nectriaceae</taxon>
        <taxon>Neonectria</taxon>
    </lineage>
</organism>
<dbReference type="EMBL" id="JAZAVJ010000076">
    <property type="protein sequence ID" value="KAK7415875.1"/>
    <property type="molecule type" value="Genomic_DNA"/>
</dbReference>
<gene>
    <name evidence="2" type="ORF">QQX98_005564</name>
</gene>
<name>A0ABR1H440_9HYPO</name>